<gene>
    <name evidence="8" type="ORF">TVAG_147520</name>
</gene>
<evidence type="ECO:0000313" key="8">
    <source>
        <dbReference type="EMBL" id="EAX91751.1"/>
    </source>
</evidence>
<dbReference type="OrthoDB" id="25414at2759"/>
<dbReference type="OMA" id="YAPKCSV"/>
<evidence type="ECO:0000256" key="1">
    <source>
        <dbReference type="ARBA" id="ARBA00022723"/>
    </source>
</evidence>
<feature type="region of interest" description="Disordered" evidence="6">
    <location>
        <begin position="586"/>
        <end position="678"/>
    </location>
</feature>
<feature type="compositionally biased region" description="Gly residues" evidence="6">
    <location>
        <begin position="120"/>
        <end position="129"/>
    </location>
</feature>
<sequence length="678" mass="72977">MSLPPPPGGMGSKFPTQGGMSGLPPPPGGMGGLPPPPGVKGGLPPPPSSMGMGGNSMSGLPPPPMSTGFGSGRGIPPSLPTGGGMGSGLPPPPGGMGGLPPPPGGMNNSKMGGLPPPPGGMGSNFGTSGGLPPPPMSTGFNSGRGMPTTLNSGMGGGFPPAPGAGGLPPPPGGMTGGLPPPPMSRFNSGRGINTSQSMVMTGGLPPPPMTGGLPPPPGIQSNNQFNSGRGIAPSASMGFTGGLPPDPNFNSGQFNSNQLSTMNSNQFTPHTLMSMSTLGSGIPLSSHFRSAVPPVTQSSIIGFQTGPLSPAPSPMSISAESSTRYNPQQEYNDTPESSLLKTCKVCSKMCKDKYFFMFGNCYCPECLKCTRCQKSLRPPECVMYKEQPICFGCAKINGKLNRCPVCSEFLDNEEDIVSLKDLNITIHKDCLRCYECGKKLNVDEYQTIKDQICCKRCKKKATRHSCKRCEQPILGRYVFNRSHYFHVECFTCEDCSRRLNGNNFVVHHNRYYCPEQGIKYLKTCAYCKNEIQLTDITRIRWMNKYYHKRCFCCRICGVVLDPNDAKCCHNRPHCKRCYEQRVKDGDITRDGRTPSDQNHRHRPDISAAQRERFRKKFGDENWNPPRYASQQEKKESSESSSSSSSSSSDHKRKSKHSSHSGHGSHRGHESHNSRRGRH</sequence>
<dbReference type="Gene3D" id="2.10.110.10">
    <property type="entry name" value="Cysteine Rich Protein"/>
    <property type="match status" value="4"/>
</dbReference>
<feature type="compositionally biased region" description="Low complexity" evidence="6">
    <location>
        <begin position="638"/>
        <end position="647"/>
    </location>
</feature>
<feature type="compositionally biased region" description="Pro residues" evidence="6">
    <location>
        <begin position="89"/>
        <end position="104"/>
    </location>
</feature>
<dbReference type="eggNOG" id="KOG1701">
    <property type="taxonomic scope" value="Eukaryota"/>
</dbReference>
<evidence type="ECO:0000259" key="7">
    <source>
        <dbReference type="PROSITE" id="PS50023"/>
    </source>
</evidence>
<dbReference type="PROSITE" id="PS00478">
    <property type="entry name" value="LIM_DOMAIN_1"/>
    <property type="match status" value="2"/>
</dbReference>
<proteinExistence type="predicted"/>
<dbReference type="GO" id="GO:0046872">
    <property type="term" value="F:metal ion binding"/>
    <property type="evidence" value="ECO:0007669"/>
    <property type="project" value="UniProtKB-KW"/>
</dbReference>
<dbReference type="KEGG" id="tva:4749448"/>
<dbReference type="PANTHER" id="PTHR24212:SF8">
    <property type="entry name" value="LIM ZINC FINGER DOMAIN CONTAINING PROTEIN"/>
    <property type="match status" value="1"/>
</dbReference>
<dbReference type="Pfam" id="PF00412">
    <property type="entry name" value="LIM"/>
    <property type="match status" value="2"/>
</dbReference>
<dbReference type="VEuPathDB" id="TrichDB:TVAG_147520"/>
<dbReference type="SMART" id="SM00132">
    <property type="entry name" value="LIM"/>
    <property type="match status" value="4"/>
</dbReference>
<name>A2FTL7_TRIV3</name>
<evidence type="ECO:0000256" key="3">
    <source>
        <dbReference type="ARBA" id="ARBA00022833"/>
    </source>
</evidence>
<evidence type="ECO:0000256" key="4">
    <source>
        <dbReference type="ARBA" id="ARBA00023038"/>
    </source>
</evidence>
<dbReference type="InParanoid" id="A2FTL7"/>
<dbReference type="Proteomes" id="UP000001542">
    <property type="component" value="Unassembled WGS sequence"/>
</dbReference>
<feature type="domain" description="LIM zinc-binding" evidence="7">
    <location>
        <begin position="524"/>
        <end position="584"/>
    </location>
</feature>
<keyword evidence="1 5" id="KW-0479">Metal-binding</keyword>
<reference evidence="8" key="2">
    <citation type="journal article" date="2007" name="Science">
        <title>Draft genome sequence of the sexually transmitted pathogen Trichomonas vaginalis.</title>
        <authorList>
            <person name="Carlton J.M."/>
            <person name="Hirt R.P."/>
            <person name="Silva J.C."/>
            <person name="Delcher A.L."/>
            <person name="Schatz M."/>
            <person name="Zhao Q."/>
            <person name="Wortman J.R."/>
            <person name="Bidwell S.L."/>
            <person name="Alsmark U.C.M."/>
            <person name="Besteiro S."/>
            <person name="Sicheritz-Ponten T."/>
            <person name="Noel C.J."/>
            <person name="Dacks J.B."/>
            <person name="Foster P.G."/>
            <person name="Simillion C."/>
            <person name="Van de Peer Y."/>
            <person name="Miranda-Saavedra D."/>
            <person name="Barton G.J."/>
            <person name="Westrop G.D."/>
            <person name="Mueller S."/>
            <person name="Dessi D."/>
            <person name="Fiori P.L."/>
            <person name="Ren Q."/>
            <person name="Paulsen I."/>
            <person name="Zhang H."/>
            <person name="Bastida-Corcuera F.D."/>
            <person name="Simoes-Barbosa A."/>
            <person name="Brown M.T."/>
            <person name="Hayes R.D."/>
            <person name="Mukherjee M."/>
            <person name="Okumura C.Y."/>
            <person name="Schneider R."/>
            <person name="Smith A.J."/>
            <person name="Vanacova S."/>
            <person name="Villalvazo M."/>
            <person name="Haas B.J."/>
            <person name="Pertea M."/>
            <person name="Feldblyum T.V."/>
            <person name="Utterback T.R."/>
            <person name="Shu C.L."/>
            <person name="Osoegawa K."/>
            <person name="de Jong P.J."/>
            <person name="Hrdy I."/>
            <person name="Horvathova L."/>
            <person name="Zubacova Z."/>
            <person name="Dolezal P."/>
            <person name="Malik S.B."/>
            <person name="Logsdon J.M. Jr."/>
            <person name="Henze K."/>
            <person name="Gupta A."/>
            <person name="Wang C.C."/>
            <person name="Dunne R.L."/>
            <person name="Upcroft J.A."/>
            <person name="Upcroft P."/>
            <person name="White O."/>
            <person name="Salzberg S.L."/>
            <person name="Tang P."/>
            <person name="Chiu C.-H."/>
            <person name="Lee Y.-S."/>
            <person name="Embley T.M."/>
            <person name="Coombs G.H."/>
            <person name="Mottram J.C."/>
            <person name="Tachezy J."/>
            <person name="Fraser-Liggett C.M."/>
            <person name="Johnson P.J."/>
        </authorList>
    </citation>
    <scope>NUCLEOTIDE SEQUENCE [LARGE SCALE GENOMIC DNA]</scope>
    <source>
        <strain evidence="8">G3</strain>
    </source>
</reference>
<dbReference type="PANTHER" id="PTHR24212">
    <property type="entry name" value="ZYXIN/TRIP6"/>
    <property type="match status" value="1"/>
</dbReference>
<feature type="domain" description="LIM zinc-binding" evidence="7">
    <location>
        <begin position="464"/>
        <end position="523"/>
    </location>
</feature>
<evidence type="ECO:0000256" key="5">
    <source>
        <dbReference type="PROSITE-ProRule" id="PRU00125"/>
    </source>
</evidence>
<protein>
    <submittedName>
        <fullName evidence="8">LIM domain containing protein</fullName>
    </submittedName>
</protein>
<feature type="domain" description="LIM zinc-binding" evidence="7">
    <location>
        <begin position="401"/>
        <end position="463"/>
    </location>
</feature>
<dbReference type="SUPFAM" id="SSF57716">
    <property type="entry name" value="Glucocorticoid receptor-like (DNA-binding domain)"/>
    <property type="match status" value="2"/>
</dbReference>
<dbReference type="PROSITE" id="PS50023">
    <property type="entry name" value="LIM_DOMAIN_2"/>
    <property type="match status" value="3"/>
</dbReference>
<feature type="compositionally biased region" description="Pro residues" evidence="6">
    <location>
        <begin position="23"/>
        <end position="48"/>
    </location>
</feature>
<dbReference type="InterPro" id="IPR001781">
    <property type="entry name" value="Znf_LIM"/>
</dbReference>
<feature type="compositionally biased region" description="Basic residues" evidence="6">
    <location>
        <begin position="650"/>
        <end position="665"/>
    </location>
</feature>
<feature type="compositionally biased region" description="Pro residues" evidence="6">
    <location>
        <begin position="159"/>
        <end position="181"/>
    </location>
</feature>
<keyword evidence="4 5" id="KW-0440">LIM domain</keyword>
<feature type="region of interest" description="Disordered" evidence="6">
    <location>
        <begin position="309"/>
        <end position="333"/>
    </location>
</feature>
<feature type="compositionally biased region" description="Polar residues" evidence="6">
    <location>
        <begin position="315"/>
        <end position="333"/>
    </location>
</feature>
<accession>A2FTL7</accession>
<keyword evidence="2" id="KW-0677">Repeat</keyword>
<evidence type="ECO:0000313" key="9">
    <source>
        <dbReference type="Proteomes" id="UP000001542"/>
    </source>
</evidence>
<dbReference type="AlphaFoldDB" id="A2FTL7"/>
<evidence type="ECO:0000256" key="2">
    <source>
        <dbReference type="ARBA" id="ARBA00022737"/>
    </source>
</evidence>
<evidence type="ECO:0000256" key="6">
    <source>
        <dbReference type="SAM" id="MobiDB-lite"/>
    </source>
</evidence>
<organism evidence="8 9">
    <name type="scientific">Trichomonas vaginalis (strain ATCC PRA-98 / G3)</name>
    <dbReference type="NCBI Taxonomy" id="412133"/>
    <lineage>
        <taxon>Eukaryota</taxon>
        <taxon>Metamonada</taxon>
        <taxon>Parabasalia</taxon>
        <taxon>Trichomonadida</taxon>
        <taxon>Trichomonadidae</taxon>
        <taxon>Trichomonas</taxon>
    </lineage>
</organism>
<dbReference type="STRING" id="5722.A2FTL7"/>
<dbReference type="EMBL" id="DS114013">
    <property type="protein sequence ID" value="EAX91751.1"/>
    <property type="molecule type" value="Genomic_DNA"/>
</dbReference>
<feature type="region of interest" description="Disordered" evidence="6">
    <location>
        <begin position="1"/>
        <end position="181"/>
    </location>
</feature>
<dbReference type="RefSeq" id="XP_001304681.1">
    <property type="nucleotide sequence ID" value="XM_001304680.1"/>
</dbReference>
<dbReference type="CDD" id="cd08368">
    <property type="entry name" value="LIM"/>
    <property type="match status" value="3"/>
</dbReference>
<keyword evidence="9" id="KW-1185">Reference proteome</keyword>
<reference evidence="8" key="1">
    <citation type="submission" date="2006-10" db="EMBL/GenBank/DDBJ databases">
        <authorList>
            <person name="Amadeo P."/>
            <person name="Zhao Q."/>
            <person name="Wortman J."/>
            <person name="Fraser-Liggett C."/>
            <person name="Carlton J."/>
        </authorList>
    </citation>
    <scope>NUCLEOTIDE SEQUENCE</scope>
    <source>
        <strain evidence="8">G3</strain>
    </source>
</reference>
<dbReference type="VEuPathDB" id="TrichDB:TVAGG3_0203990"/>
<keyword evidence="3 5" id="KW-0862">Zinc</keyword>